<organism evidence="3 4">
    <name type="scientific">Nocardioides guangzhouensis</name>
    <dbReference type="NCBI Taxonomy" id="2497878"/>
    <lineage>
        <taxon>Bacteria</taxon>
        <taxon>Bacillati</taxon>
        <taxon>Actinomycetota</taxon>
        <taxon>Actinomycetes</taxon>
        <taxon>Propionibacteriales</taxon>
        <taxon>Nocardioidaceae</taxon>
        <taxon>Nocardioides</taxon>
    </lineage>
</organism>
<keyword evidence="2" id="KW-1133">Transmembrane helix</keyword>
<comment type="caution">
    <text evidence="3">The sequence shown here is derived from an EMBL/GenBank/DDBJ whole genome shotgun (WGS) entry which is preliminary data.</text>
</comment>
<evidence type="ECO:0000313" key="3">
    <source>
        <dbReference type="EMBL" id="RYP88647.1"/>
    </source>
</evidence>
<feature type="transmembrane region" description="Helical" evidence="2">
    <location>
        <begin position="30"/>
        <end position="50"/>
    </location>
</feature>
<evidence type="ECO:0000256" key="2">
    <source>
        <dbReference type="SAM" id="Phobius"/>
    </source>
</evidence>
<dbReference type="OrthoDB" id="4481052at2"/>
<name>A0A4Q4ZJW9_9ACTN</name>
<keyword evidence="2" id="KW-0812">Transmembrane</keyword>
<gene>
    <name evidence="3" type="ORF">EKO23_01795</name>
</gene>
<protein>
    <submittedName>
        <fullName evidence="3">Uncharacterized protein</fullName>
    </submittedName>
</protein>
<dbReference type="RefSeq" id="WP_134713474.1">
    <property type="nucleotide sequence ID" value="NZ_SDKM01000002.1"/>
</dbReference>
<dbReference type="Proteomes" id="UP000295198">
    <property type="component" value="Unassembled WGS sequence"/>
</dbReference>
<keyword evidence="2" id="KW-0472">Membrane</keyword>
<accession>A0A4Q4ZJW9</accession>
<proteinExistence type="predicted"/>
<dbReference type="AlphaFoldDB" id="A0A4Q4ZJW9"/>
<dbReference type="EMBL" id="SDKM01000002">
    <property type="protein sequence ID" value="RYP88647.1"/>
    <property type="molecule type" value="Genomic_DNA"/>
</dbReference>
<evidence type="ECO:0000256" key="1">
    <source>
        <dbReference type="SAM" id="MobiDB-lite"/>
    </source>
</evidence>
<reference evidence="3 4" key="1">
    <citation type="submission" date="2019-01" db="EMBL/GenBank/DDBJ databases">
        <title>Nocardioides guangzhouensis sp. nov., an actinobacterium isolated from soil.</title>
        <authorList>
            <person name="Fu Y."/>
            <person name="Cai Y."/>
            <person name="Lin Z."/>
            <person name="Chen P."/>
        </authorList>
    </citation>
    <scope>NUCLEOTIDE SEQUENCE [LARGE SCALE GENOMIC DNA]</scope>
    <source>
        <strain evidence="3 4">130</strain>
    </source>
</reference>
<feature type="region of interest" description="Disordered" evidence="1">
    <location>
        <begin position="94"/>
        <end position="125"/>
    </location>
</feature>
<evidence type="ECO:0000313" key="4">
    <source>
        <dbReference type="Proteomes" id="UP000295198"/>
    </source>
</evidence>
<keyword evidence="4" id="KW-1185">Reference proteome</keyword>
<sequence>MRLSPDDEVYRVDAVWLGPQGLTLPWSARYSAYGIWLVLFVGVLMVEAALPMRVSVPPVWELVLTILATYALTGVIDHDRPLITVWELLRSEARTPRAPKTPRPTRLKVTSVRTRENHVQVPSPH</sequence>